<sequence length="259" mass="29368">MTAPLTYLQVHLLLIIPPILVLGWLAYRRERAWWGPRPLSGLAIMIVLAVVYTTPWTNHLIPADVWWYGEGAVIARIWYTPIEEYLFFILQPILTAFWLFQIPRVDDRSLWIPTHHRVVGGLAGLAICSVGIVLTRGTSTYYLGWLLAWAGPILAIQWSFGITYLWGLRRHWLLAVGVPTLYLWAVDWLAISLGVWVISGTHTVGLSLLGLPIEEALFFLVTNVFLVQGIVLYLWLLERAHEVPTLAAVIDRSVDPNGR</sequence>
<comment type="subcellular location">
    <subcellularLocation>
        <location evidence="1">Membrane</location>
        <topology evidence="1">Multi-pass membrane protein</topology>
    </subcellularLocation>
</comment>
<comment type="pathway">
    <text evidence="2">Carotenoid biosynthesis.</text>
</comment>
<evidence type="ECO:0000313" key="10">
    <source>
        <dbReference type="Proteomes" id="UP001321047"/>
    </source>
</evidence>
<dbReference type="GO" id="GO:0016117">
    <property type="term" value="P:carotenoid biosynthetic process"/>
    <property type="evidence" value="ECO:0007669"/>
    <property type="project" value="UniProtKB-KW"/>
</dbReference>
<evidence type="ECO:0000256" key="1">
    <source>
        <dbReference type="ARBA" id="ARBA00004141"/>
    </source>
</evidence>
<dbReference type="InterPro" id="IPR017825">
    <property type="entry name" value="Lycopene_cyclase_dom"/>
</dbReference>
<feature type="transmembrane region" description="Helical" evidence="8">
    <location>
        <begin position="172"/>
        <end position="196"/>
    </location>
</feature>
<accession>A0AAP2Z844</accession>
<keyword evidence="5 8" id="KW-1133">Transmembrane helix</keyword>
<evidence type="ECO:0000256" key="5">
    <source>
        <dbReference type="ARBA" id="ARBA00022989"/>
    </source>
</evidence>
<dbReference type="NCBIfam" id="TIGR03462">
    <property type="entry name" value="CarR_dom_SF"/>
    <property type="match status" value="2"/>
</dbReference>
<keyword evidence="6 8" id="KW-0472">Membrane</keyword>
<keyword evidence="3 8" id="KW-0812">Transmembrane</keyword>
<proteinExistence type="predicted"/>
<protein>
    <submittedName>
        <fullName evidence="9">Lycopene cyclase domain-containing protein</fullName>
    </submittedName>
</protein>
<gene>
    <name evidence="9" type="ORF">OB919_10830</name>
</gene>
<dbReference type="EMBL" id="JAOPJZ010000007">
    <property type="protein sequence ID" value="MCU4752476.1"/>
    <property type="molecule type" value="Genomic_DNA"/>
</dbReference>
<evidence type="ECO:0000256" key="7">
    <source>
        <dbReference type="ARBA" id="ARBA00023235"/>
    </source>
</evidence>
<keyword evidence="10" id="KW-1185">Reference proteome</keyword>
<reference evidence="9 10" key="1">
    <citation type="submission" date="2022-09" db="EMBL/GenBank/DDBJ databases">
        <title>Enrichment on poylsaccharides allowed isolation of novel metabolic and taxonomic groups of Haloarchaea.</title>
        <authorList>
            <person name="Sorokin D.Y."/>
            <person name="Elcheninov A.G."/>
            <person name="Khizhniak T.V."/>
            <person name="Kolganova T.V."/>
            <person name="Kublanov I.V."/>
        </authorList>
    </citation>
    <scope>NUCLEOTIDE SEQUENCE [LARGE SCALE GENOMIC DNA]</scope>
    <source>
        <strain evidence="9 10">AArc-curdl1</strain>
    </source>
</reference>
<evidence type="ECO:0000256" key="3">
    <source>
        <dbReference type="ARBA" id="ARBA00022692"/>
    </source>
</evidence>
<feature type="transmembrane region" description="Helical" evidence="8">
    <location>
        <begin position="216"/>
        <end position="236"/>
    </location>
</feature>
<dbReference type="GO" id="GO:0016020">
    <property type="term" value="C:membrane"/>
    <property type="evidence" value="ECO:0007669"/>
    <property type="project" value="UniProtKB-SubCell"/>
</dbReference>
<evidence type="ECO:0000256" key="4">
    <source>
        <dbReference type="ARBA" id="ARBA00022746"/>
    </source>
</evidence>
<dbReference type="GO" id="GO:0016872">
    <property type="term" value="F:intramolecular lyase activity"/>
    <property type="evidence" value="ECO:0007669"/>
    <property type="project" value="InterPro"/>
</dbReference>
<dbReference type="RefSeq" id="WP_342808811.1">
    <property type="nucleotide sequence ID" value="NZ_JAOPJZ010000007.1"/>
</dbReference>
<evidence type="ECO:0000256" key="6">
    <source>
        <dbReference type="ARBA" id="ARBA00023136"/>
    </source>
</evidence>
<evidence type="ECO:0000256" key="2">
    <source>
        <dbReference type="ARBA" id="ARBA00004829"/>
    </source>
</evidence>
<dbReference type="AlphaFoldDB" id="A0AAP2Z844"/>
<dbReference type="Proteomes" id="UP001321047">
    <property type="component" value="Unassembled WGS sequence"/>
</dbReference>
<feature type="transmembrane region" description="Helical" evidence="8">
    <location>
        <begin position="6"/>
        <end position="27"/>
    </location>
</feature>
<evidence type="ECO:0000256" key="8">
    <source>
        <dbReference type="SAM" id="Phobius"/>
    </source>
</evidence>
<comment type="caution">
    <text evidence="9">The sequence shown here is derived from an EMBL/GenBank/DDBJ whole genome shotgun (WGS) entry which is preliminary data.</text>
</comment>
<feature type="transmembrane region" description="Helical" evidence="8">
    <location>
        <begin position="85"/>
        <end position="102"/>
    </location>
</feature>
<keyword evidence="7" id="KW-0413">Isomerase</keyword>
<feature type="transmembrane region" description="Helical" evidence="8">
    <location>
        <begin position="140"/>
        <end position="160"/>
    </location>
</feature>
<evidence type="ECO:0000313" key="9">
    <source>
        <dbReference type="EMBL" id="MCU4752476.1"/>
    </source>
</evidence>
<feature type="transmembrane region" description="Helical" evidence="8">
    <location>
        <begin position="39"/>
        <end position="57"/>
    </location>
</feature>
<keyword evidence="4" id="KW-0125">Carotenoid biosynthesis</keyword>
<name>A0AAP2Z844_9EURY</name>
<feature type="transmembrane region" description="Helical" evidence="8">
    <location>
        <begin position="114"/>
        <end position="134"/>
    </location>
</feature>
<dbReference type="GO" id="GO:0045436">
    <property type="term" value="F:lycopene beta cyclase activity"/>
    <property type="evidence" value="ECO:0007669"/>
    <property type="project" value="UniProtKB-ARBA"/>
</dbReference>
<organism evidence="9 10">
    <name type="scientific">Natronosalvus hydrolyticus</name>
    <dbReference type="NCBI Taxonomy" id="2979988"/>
    <lineage>
        <taxon>Archaea</taxon>
        <taxon>Methanobacteriati</taxon>
        <taxon>Methanobacteriota</taxon>
        <taxon>Stenosarchaea group</taxon>
        <taxon>Halobacteria</taxon>
        <taxon>Halobacteriales</taxon>
        <taxon>Natrialbaceae</taxon>
        <taxon>Natronosalvus</taxon>
    </lineage>
</organism>